<dbReference type="Gene3D" id="3.30.470.10">
    <property type="match status" value="1"/>
</dbReference>
<sequence length="270" mass="31327">MYVSINGKLISLEKATISLESEGFLYGYGVFETIKFENRKVYFLKEHLERMKDGLEKLNLFLDADEAFILDQFYNLREVNKIPSGVLKITCTKNKDKQDLILSTRENRYSKEDYVKGFKLCSTDVKRNPHSIGAYIKSHNYMENYLVRQQAVSRGYDEVIFTNVYDEICEGTIANIFFIKTDKVYTPAIECGILPGIIRKKVIDLVNKFMLPVEIGKYSKEDLLMAEEVFLTNSLMEIMPVSQIDDYAFDIKKNPFTQRVMKHFSMGIGR</sequence>
<dbReference type="GO" id="GO:0016829">
    <property type="term" value="F:lyase activity"/>
    <property type="evidence" value="ECO:0007669"/>
    <property type="project" value="UniProtKB-KW"/>
</dbReference>
<evidence type="ECO:0000256" key="4">
    <source>
        <dbReference type="RuleBase" id="RU004106"/>
    </source>
</evidence>
<reference evidence="6 7" key="1">
    <citation type="submission" date="2017-06" db="EMBL/GenBank/DDBJ databases">
        <authorList>
            <person name="Kim H.J."/>
            <person name="Triplett B.A."/>
        </authorList>
    </citation>
    <scope>NUCLEOTIDE SEQUENCE [LARGE SCALE GENOMIC DNA]</scope>
    <source>
        <strain evidence="6 7">SCA</strain>
    </source>
</reference>
<evidence type="ECO:0000313" key="6">
    <source>
        <dbReference type="EMBL" id="SNT03223.1"/>
    </source>
</evidence>
<proteinExistence type="inferred from homology"/>
<dbReference type="RefSeq" id="WP_089284932.1">
    <property type="nucleotide sequence ID" value="NZ_FZOJ01000034.1"/>
</dbReference>
<dbReference type="OrthoDB" id="9805628at2"/>
<dbReference type="FunFam" id="3.20.10.10:FF:000002">
    <property type="entry name" value="D-alanine aminotransferase"/>
    <property type="match status" value="1"/>
</dbReference>
<evidence type="ECO:0000256" key="5">
    <source>
        <dbReference type="RuleBase" id="RU004516"/>
    </source>
</evidence>
<dbReference type="Pfam" id="PF01063">
    <property type="entry name" value="Aminotran_4"/>
    <property type="match status" value="1"/>
</dbReference>
<accession>A0A239JD77</accession>
<protein>
    <submittedName>
        <fullName evidence="6">4-amino-4-deoxychorismate lyase</fullName>
    </submittedName>
</protein>
<keyword evidence="7" id="KW-1185">Reference proteome</keyword>
<comment type="cofactor">
    <cofactor evidence="1 5">
        <name>pyridoxal 5'-phosphate</name>
        <dbReference type="ChEBI" id="CHEBI:597326"/>
    </cofactor>
</comment>
<dbReference type="InterPro" id="IPR036038">
    <property type="entry name" value="Aminotransferase-like"/>
</dbReference>
<dbReference type="GO" id="GO:0005829">
    <property type="term" value="C:cytosol"/>
    <property type="evidence" value="ECO:0007669"/>
    <property type="project" value="TreeGrafter"/>
</dbReference>
<dbReference type="GO" id="GO:0046394">
    <property type="term" value="P:carboxylic acid biosynthetic process"/>
    <property type="evidence" value="ECO:0007669"/>
    <property type="project" value="UniProtKB-ARBA"/>
</dbReference>
<evidence type="ECO:0000256" key="3">
    <source>
        <dbReference type="ARBA" id="ARBA00022898"/>
    </source>
</evidence>
<dbReference type="GO" id="GO:0008652">
    <property type="term" value="P:amino acid biosynthetic process"/>
    <property type="evidence" value="ECO:0007669"/>
    <property type="project" value="UniProtKB-ARBA"/>
</dbReference>
<dbReference type="SUPFAM" id="SSF56752">
    <property type="entry name" value="D-aminoacid aminotransferase-like PLP-dependent enzymes"/>
    <property type="match status" value="1"/>
</dbReference>
<gene>
    <name evidence="6" type="ORF">SAMN05446037_103442</name>
</gene>
<dbReference type="Proteomes" id="UP000198304">
    <property type="component" value="Unassembled WGS sequence"/>
</dbReference>
<dbReference type="PROSITE" id="PS00770">
    <property type="entry name" value="AA_TRANSFER_CLASS_4"/>
    <property type="match status" value="1"/>
</dbReference>
<dbReference type="CDD" id="cd00449">
    <property type="entry name" value="PLPDE_IV"/>
    <property type="match status" value="1"/>
</dbReference>
<dbReference type="InterPro" id="IPR018300">
    <property type="entry name" value="Aminotrans_IV_CS"/>
</dbReference>
<keyword evidence="3 5" id="KW-0663">Pyridoxal phosphate</keyword>
<comment type="similarity">
    <text evidence="2 4">Belongs to the class-IV pyridoxal-phosphate-dependent aminotransferase family.</text>
</comment>
<evidence type="ECO:0000313" key="7">
    <source>
        <dbReference type="Proteomes" id="UP000198304"/>
    </source>
</evidence>
<dbReference type="PANTHER" id="PTHR42743:SF11">
    <property type="entry name" value="AMINODEOXYCHORISMATE LYASE"/>
    <property type="match status" value="1"/>
</dbReference>
<dbReference type="InterPro" id="IPR050571">
    <property type="entry name" value="Class-IV_PLP-Dep_Aminotrnsfr"/>
</dbReference>
<evidence type="ECO:0000256" key="1">
    <source>
        <dbReference type="ARBA" id="ARBA00001933"/>
    </source>
</evidence>
<dbReference type="PANTHER" id="PTHR42743">
    <property type="entry name" value="AMINO-ACID AMINOTRANSFERASE"/>
    <property type="match status" value="1"/>
</dbReference>
<dbReference type="EMBL" id="FZOJ01000034">
    <property type="protein sequence ID" value="SNT03223.1"/>
    <property type="molecule type" value="Genomic_DNA"/>
</dbReference>
<dbReference type="InterPro" id="IPR043131">
    <property type="entry name" value="BCAT-like_N"/>
</dbReference>
<keyword evidence="6" id="KW-0456">Lyase</keyword>
<organism evidence="6 7">
    <name type="scientific">Anaerovirgula multivorans</name>
    <dbReference type="NCBI Taxonomy" id="312168"/>
    <lineage>
        <taxon>Bacteria</taxon>
        <taxon>Bacillati</taxon>
        <taxon>Bacillota</taxon>
        <taxon>Clostridia</taxon>
        <taxon>Peptostreptococcales</taxon>
        <taxon>Natronincolaceae</taxon>
        <taxon>Anaerovirgula</taxon>
    </lineage>
</organism>
<dbReference type="AlphaFoldDB" id="A0A239JD77"/>
<dbReference type="InterPro" id="IPR001544">
    <property type="entry name" value="Aminotrans_IV"/>
</dbReference>
<name>A0A239JD77_9FIRM</name>
<evidence type="ECO:0000256" key="2">
    <source>
        <dbReference type="ARBA" id="ARBA00009320"/>
    </source>
</evidence>
<dbReference type="Gene3D" id="3.20.10.10">
    <property type="entry name" value="D-amino Acid Aminotransferase, subunit A, domain 2"/>
    <property type="match status" value="1"/>
</dbReference>
<dbReference type="InterPro" id="IPR043132">
    <property type="entry name" value="BCAT-like_C"/>
</dbReference>